<feature type="domain" description="Toprim" evidence="15">
    <location>
        <begin position="259"/>
        <end position="340"/>
    </location>
</feature>
<keyword evidence="8 12" id="KW-0862">Zinc</keyword>
<evidence type="ECO:0000256" key="3">
    <source>
        <dbReference type="ARBA" id="ARBA00022679"/>
    </source>
</evidence>
<dbReference type="InterPro" id="IPR002694">
    <property type="entry name" value="Znf_CHC2"/>
</dbReference>
<evidence type="ECO:0000256" key="4">
    <source>
        <dbReference type="ARBA" id="ARBA00022695"/>
    </source>
</evidence>
<dbReference type="GO" id="GO:0003677">
    <property type="term" value="F:DNA binding"/>
    <property type="evidence" value="ECO:0007669"/>
    <property type="project" value="UniProtKB-KW"/>
</dbReference>
<feature type="zinc finger region" description="CHC2-type" evidence="12 14">
    <location>
        <begin position="35"/>
        <end position="59"/>
    </location>
</feature>
<dbReference type="Gene3D" id="3.90.580.10">
    <property type="entry name" value="Zinc finger, CHC2-type domain"/>
    <property type="match status" value="1"/>
</dbReference>
<keyword evidence="1 12" id="KW-0240">DNA-directed RNA polymerase</keyword>
<keyword evidence="4 12" id="KW-0548">Nucleotidyltransferase</keyword>
<dbReference type="CDD" id="cd03364">
    <property type="entry name" value="TOPRIM_DnaG_primases"/>
    <property type="match status" value="1"/>
</dbReference>
<dbReference type="PANTHER" id="PTHR30313:SF2">
    <property type="entry name" value="DNA PRIMASE"/>
    <property type="match status" value="1"/>
</dbReference>
<dbReference type="GO" id="GO:0000428">
    <property type="term" value="C:DNA-directed RNA polymerase complex"/>
    <property type="evidence" value="ECO:0007669"/>
    <property type="project" value="UniProtKB-KW"/>
</dbReference>
<dbReference type="GO" id="GO:1990077">
    <property type="term" value="C:primosome complex"/>
    <property type="evidence" value="ECO:0007669"/>
    <property type="project" value="UniProtKB-KW"/>
</dbReference>
<evidence type="ECO:0000256" key="12">
    <source>
        <dbReference type="HAMAP-Rule" id="MF_00974"/>
    </source>
</evidence>
<dbReference type="InterPro" id="IPR037068">
    <property type="entry name" value="DNA_primase_core_N_sf"/>
</dbReference>
<dbReference type="AlphaFoldDB" id="A0A2M6WIN7"/>
<evidence type="ECO:0000256" key="9">
    <source>
        <dbReference type="ARBA" id="ARBA00022842"/>
    </source>
</evidence>
<dbReference type="GO" id="GO:0003899">
    <property type="term" value="F:DNA-directed RNA polymerase activity"/>
    <property type="evidence" value="ECO:0007669"/>
    <property type="project" value="UniProtKB-UniRule"/>
</dbReference>
<evidence type="ECO:0000256" key="7">
    <source>
        <dbReference type="ARBA" id="ARBA00022771"/>
    </source>
</evidence>
<dbReference type="HAMAP" id="MF_00974">
    <property type="entry name" value="DNA_primase_DnaG"/>
    <property type="match status" value="1"/>
</dbReference>
<comment type="caution">
    <text evidence="16">The sequence shown here is derived from an EMBL/GenBank/DDBJ whole genome shotgun (WGS) entry which is preliminary data.</text>
</comment>
<evidence type="ECO:0000256" key="14">
    <source>
        <dbReference type="PIRSR" id="PIRSR002811-1"/>
    </source>
</evidence>
<evidence type="ECO:0000313" key="16">
    <source>
        <dbReference type="EMBL" id="PIT92661.1"/>
    </source>
</evidence>
<dbReference type="Pfam" id="PF08275">
    <property type="entry name" value="DNAG_N"/>
    <property type="match status" value="1"/>
</dbReference>
<proteinExistence type="inferred from homology"/>
<dbReference type="SMART" id="SM00493">
    <property type="entry name" value="TOPRIM"/>
    <property type="match status" value="1"/>
</dbReference>
<comment type="catalytic activity">
    <reaction evidence="12">
        <text>ssDNA + n NTP = ssDNA/pppN(pN)n-1 hybrid + (n-1) diphosphate.</text>
        <dbReference type="EC" id="2.7.7.101"/>
    </reaction>
</comment>
<dbReference type="Pfam" id="PF13155">
    <property type="entry name" value="Toprim_2"/>
    <property type="match status" value="1"/>
</dbReference>
<reference evidence="17" key="1">
    <citation type="submission" date="2017-09" db="EMBL/GenBank/DDBJ databases">
        <title>Depth-based differentiation of microbial function through sediment-hosted aquifers and enrichment of novel symbionts in the deep terrestrial subsurface.</title>
        <authorList>
            <person name="Probst A.J."/>
            <person name="Ladd B."/>
            <person name="Jarett J.K."/>
            <person name="Geller-Mcgrath D.E."/>
            <person name="Sieber C.M.K."/>
            <person name="Emerson J.B."/>
            <person name="Anantharaman K."/>
            <person name="Thomas B.C."/>
            <person name="Malmstrom R."/>
            <person name="Stieglmeier M."/>
            <person name="Klingl A."/>
            <person name="Woyke T."/>
            <person name="Ryan C.M."/>
            <person name="Banfield J.F."/>
        </authorList>
    </citation>
    <scope>NUCLEOTIDE SEQUENCE [LARGE SCALE GENOMIC DNA]</scope>
</reference>
<dbReference type="GO" id="GO:0008270">
    <property type="term" value="F:zinc ion binding"/>
    <property type="evidence" value="ECO:0007669"/>
    <property type="project" value="UniProtKB-UniRule"/>
</dbReference>
<evidence type="ECO:0000256" key="13">
    <source>
        <dbReference type="PIRNR" id="PIRNR002811"/>
    </source>
</evidence>
<evidence type="ECO:0000256" key="2">
    <source>
        <dbReference type="ARBA" id="ARBA00022515"/>
    </source>
</evidence>
<evidence type="ECO:0000313" key="17">
    <source>
        <dbReference type="Proteomes" id="UP000228635"/>
    </source>
</evidence>
<dbReference type="SUPFAM" id="SSF57783">
    <property type="entry name" value="Zinc beta-ribbon"/>
    <property type="match status" value="1"/>
</dbReference>
<dbReference type="GO" id="GO:0005737">
    <property type="term" value="C:cytoplasm"/>
    <property type="evidence" value="ECO:0007669"/>
    <property type="project" value="TreeGrafter"/>
</dbReference>
<dbReference type="InterPro" id="IPR006171">
    <property type="entry name" value="TOPRIM_dom"/>
</dbReference>
<evidence type="ECO:0000256" key="6">
    <source>
        <dbReference type="ARBA" id="ARBA00022723"/>
    </source>
</evidence>
<dbReference type="Pfam" id="PF01807">
    <property type="entry name" value="Zn_ribbon_DnaG"/>
    <property type="match status" value="1"/>
</dbReference>
<dbReference type="InterPro" id="IPR030846">
    <property type="entry name" value="DnaG_bac"/>
</dbReference>
<dbReference type="InterPro" id="IPR006295">
    <property type="entry name" value="DNA_primase_DnaG"/>
</dbReference>
<dbReference type="PROSITE" id="PS50880">
    <property type="entry name" value="TOPRIM"/>
    <property type="match status" value="1"/>
</dbReference>
<evidence type="ECO:0000256" key="8">
    <source>
        <dbReference type="ARBA" id="ARBA00022833"/>
    </source>
</evidence>
<keyword evidence="9" id="KW-0460">Magnesium</keyword>
<dbReference type="EC" id="2.7.7.101" evidence="12"/>
<dbReference type="PIRSF" id="PIRSF002811">
    <property type="entry name" value="DnaG"/>
    <property type="match status" value="1"/>
</dbReference>
<keyword evidence="2 12" id="KW-0639">Primosome</keyword>
<gene>
    <name evidence="12 16" type="primary">dnaG</name>
    <name evidence="16" type="ORF">COU08_01545</name>
</gene>
<dbReference type="SUPFAM" id="SSF56731">
    <property type="entry name" value="DNA primase core"/>
    <property type="match status" value="1"/>
</dbReference>
<keyword evidence="5 12" id="KW-0235">DNA replication</keyword>
<comment type="cofactor">
    <cofactor evidence="12 13 14">
        <name>Zn(2+)</name>
        <dbReference type="ChEBI" id="CHEBI:29105"/>
    </cofactor>
    <text evidence="12 13 14">Binds 1 zinc ion per monomer.</text>
</comment>
<evidence type="ECO:0000256" key="5">
    <source>
        <dbReference type="ARBA" id="ARBA00022705"/>
    </source>
</evidence>
<dbReference type="NCBIfam" id="TIGR01391">
    <property type="entry name" value="dnaG"/>
    <property type="match status" value="1"/>
</dbReference>
<keyword evidence="6 12" id="KW-0479">Metal-binding</keyword>
<comment type="similarity">
    <text evidence="12 13">Belongs to the DnaG primase family.</text>
</comment>
<evidence type="ECO:0000256" key="10">
    <source>
        <dbReference type="ARBA" id="ARBA00023125"/>
    </source>
</evidence>
<evidence type="ECO:0000256" key="11">
    <source>
        <dbReference type="ARBA" id="ARBA00023163"/>
    </source>
</evidence>
<dbReference type="Gene3D" id="3.90.980.10">
    <property type="entry name" value="DNA primase, catalytic core, N-terminal domain"/>
    <property type="match status" value="1"/>
</dbReference>
<dbReference type="InterPro" id="IPR050219">
    <property type="entry name" value="DnaG_primase"/>
</dbReference>
<dbReference type="SMART" id="SM00400">
    <property type="entry name" value="ZnF_CHCC"/>
    <property type="match status" value="1"/>
</dbReference>
<sequence>MSDTPQLIKEKLDIAEFIRQYVALSPAGKNLKGLCPFHKEKTPSFIVSPDRGTWHCFGCGEHGDIFEFLMKYENLEFFEALKVLAEKAGVELKLVANPDQRKMAVLYEINEHAKEFYKAVLRSDKEPAKVAMQYLTSRGLKPETIDEFELGFAPNVSDGVSQFLSKRGFRIADIERAGFVFKTERGTYWDRFRNRIMFPLYNSFGKTVGFTGRIMPGAETTVSGAVLPKYTNSPETPIFNKSKVLFGFHLAKGDIREQKTAVLVEGQMDVIAARQDGIRNVFATSGTAVTQDHIRLIKRFTEKLVVFFDTDDAGQMATEKVIDLASQQDVTAHIIRQADVPEGLMDPADIAQAQPGTLATLVANAQPAMEWYFERYANKGGDISLFKTNVRAVLSKIKQLSSAIERSHWVLVLSRRTGIGERDLLEEMNALHDQQSPPQSSSKVAVPTIPQQPLTRHDLISERVLSLALAHDTFHERCQELEDHFPESYRPILSSLLAGSLSLGTEIETIPKPVLDRIVLQSSLDHGDASDEDVHKEFTNLLRELRRMHLHNRREQLRDSIRVAEEHSDEKALLEALQAFDTISKDINNV</sequence>
<organism evidence="16 17">
    <name type="scientific">Candidatus Harrisonbacteria bacterium CG10_big_fil_rev_8_21_14_0_10_42_17</name>
    <dbReference type="NCBI Taxonomy" id="1974584"/>
    <lineage>
        <taxon>Bacteria</taxon>
        <taxon>Candidatus Harrisoniibacteriota</taxon>
    </lineage>
</organism>
<dbReference type="InterPro" id="IPR036977">
    <property type="entry name" value="DNA_primase_Znf_CHC2"/>
</dbReference>
<comment type="domain">
    <text evidence="12">Contains an N-terminal zinc-binding domain, a central core domain that contains the primase activity, and a C-terminal DnaB-binding domain.</text>
</comment>
<accession>A0A2M6WIN7</accession>
<dbReference type="EMBL" id="PFBA01000013">
    <property type="protein sequence ID" value="PIT92661.1"/>
    <property type="molecule type" value="Genomic_DNA"/>
</dbReference>
<dbReference type="InterPro" id="IPR034151">
    <property type="entry name" value="TOPRIM_DnaG_bac"/>
</dbReference>
<name>A0A2M6WIN7_9BACT</name>
<comment type="function">
    <text evidence="12 13">RNA polymerase that catalyzes the synthesis of short RNA molecules used as primers for DNA polymerase during DNA replication.</text>
</comment>
<protein>
    <recommendedName>
        <fullName evidence="12 13">DNA primase</fullName>
        <ecNumber evidence="12">2.7.7.101</ecNumber>
    </recommendedName>
</protein>
<keyword evidence="10 12" id="KW-0238">DNA-binding</keyword>
<comment type="subunit">
    <text evidence="12">Monomer. Interacts with DnaB.</text>
</comment>
<keyword evidence="7 12" id="KW-0863">Zinc-finger</keyword>
<dbReference type="Proteomes" id="UP000228635">
    <property type="component" value="Unassembled WGS sequence"/>
</dbReference>
<keyword evidence="3 12" id="KW-0808">Transferase</keyword>
<dbReference type="FunFam" id="3.90.580.10:FF:000001">
    <property type="entry name" value="DNA primase"/>
    <property type="match status" value="1"/>
</dbReference>
<dbReference type="InterPro" id="IPR013264">
    <property type="entry name" value="DNAG_N"/>
</dbReference>
<dbReference type="PANTHER" id="PTHR30313">
    <property type="entry name" value="DNA PRIMASE"/>
    <property type="match status" value="1"/>
</dbReference>
<evidence type="ECO:0000259" key="15">
    <source>
        <dbReference type="PROSITE" id="PS50880"/>
    </source>
</evidence>
<dbReference type="GO" id="GO:0006269">
    <property type="term" value="P:DNA replication, synthesis of primer"/>
    <property type="evidence" value="ECO:0007669"/>
    <property type="project" value="UniProtKB-UniRule"/>
</dbReference>
<evidence type="ECO:0000256" key="1">
    <source>
        <dbReference type="ARBA" id="ARBA00022478"/>
    </source>
</evidence>
<dbReference type="Gene3D" id="3.40.1360.10">
    <property type="match status" value="1"/>
</dbReference>
<keyword evidence="11 12" id="KW-0804">Transcription</keyword>